<sequence length="130" mass="13992">MSLGLVGGALLGLSAGAAGAEILECRLRRGQGLEGLIEPQYLFDHTPGAVTGQVYDGLIDRVKGRPLVAQVRDEATRVVYSWELDVKDRWGNPQRVGFQAELMRADGKVEIKALMLGDAVAEGFGLCRLP</sequence>
<accession>A0AAE4Y9Z7</accession>
<comment type="caution">
    <text evidence="1">The sequence shown here is derived from an EMBL/GenBank/DDBJ whole genome shotgun (WGS) entry which is preliminary data.</text>
</comment>
<keyword evidence="2" id="KW-1185">Reference proteome</keyword>
<reference evidence="1" key="1">
    <citation type="submission" date="2020-01" db="EMBL/GenBank/DDBJ databases">
        <authorList>
            <person name="Chen W.-M."/>
        </authorList>
    </citation>
    <scope>NUCLEOTIDE SEQUENCE</scope>
    <source>
        <strain evidence="1">CYK-10</strain>
    </source>
</reference>
<dbReference type="EMBL" id="JAABNR010000006">
    <property type="protein sequence ID" value="NBZ87596.1"/>
    <property type="molecule type" value="Genomic_DNA"/>
</dbReference>
<evidence type="ECO:0000313" key="2">
    <source>
        <dbReference type="Proteomes" id="UP001193501"/>
    </source>
</evidence>
<dbReference type="AlphaFoldDB" id="A0AAE4Y9Z7"/>
<name>A0AAE4Y9Z7_9RHOB</name>
<gene>
    <name evidence="1" type="ORF">GV832_08385</name>
</gene>
<proteinExistence type="predicted"/>
<protein>
    <submittedName>
        <fullName evidence="1">Uncharacterized protein</fullName>
    </submittedName>
</protein>
<organism evidence="1 2">
    <name type="scientific">Stagnihabitans tardus</name>
    <dbReference type="NCBI Taxonomy" id="2699202"/>
    <lineage>
        <taxon>Bacteria</taxon>
        <taxon>Pseudomonadati</taxon>
        <taxon>Pseudomonadota</taxon>
        <taxon>Alphaproteobacteria</taxon>
        <taxon>Rhodobacterales</taxon>
        <taxon>Paracoccaceae</taxon>
        <taxon>Stagnihabitans</taxon>
    </lineage>
</organism>
<evidence type="ECO:0000313" key="1">
    <source>
        <dbReference type="EMBL" id="NBZ87596.1"/>
    </source>
</evidence>
<dbReference type="RefSeq" id="WP_168774396.1">
    <property type="nucleotide sequence ID" value="NZ_JAABNR010000006.1"/>
</dbReference>
<dbReference type="Proteomes" id="UP001193501">
    <property type="component" value="Unassembled WGS sequence"/>
</dbReference>